<comment type="caution">
    <text evidence="2">The sequence shown here is derived from an EMBL/GenBank/DDBJ whole genome shotgun (WGS) entry which is preliminary data.</text>
</comment>
<evidence type="ECO:0000313" key="3">
    <source>
        <dbReference type="Proteomes" id="UP000465712"/>
    </source>
</evidence>
<protein>
    <submittedName>
        <fullName evidence="2">DUF3466 family protein</fullName>
    </submittedName>
</protein>
<organism evidence="2 3">
    <name type="scientific">Photobacterium halotolerans</name>
    <dbReference type="NCBI Taxonomy" id="265726"/>
    <lineage>
        <taxon>Bacteria</taxon>
        <taxon>Pseudomonadati</taxon>
        <taxon>Pseudomonadota</taxon>
        <taxon>Gammaproteobacteria</taxon>
        <taxon>Vibrionales</taxon>
        <taxon>Vibrionaceae</taxon>
        <taxon>Photobacterium</taxon>
    </lineage>
</organism>
<dbReference type="AlphaFoldDB" id="A0A7X5AUE9"/>
<reference evidence="2 3" key="1">
    <citation type="submission" date="2017-05" db="EMBL/GenBank/DDBJ databases">
        <title>High clonality and local adaptation shapes Vibrionaceae linages within an endangered oasis.</title>
        <authorList>
            <person name="Vazquez-Rosas-Landa M."/>
        </authorList>
    </citation>
    <scope>NUCLEOTIDE SEQUENCE [LARGE SCALE GENOMIC DNA]</scope>
    <source>
        <strain evidence="2 3">P46_P4S1P180</strain>
    </source>
</reference>
<accession>A0A7X5AUE9</accession>
<dbReference type="RefSeq" id="WP_161446659.1">
    <property type="nucleotide sequence ID" value="NZ_WXWW01000275.1"/>
</dbReference>
<dbReference type="InterPro" id="IPR020008">
    <property type="entry name" value="GlyGly_CTERM"/>
</dbReference>
<keyword evidence="1" id="KW-0732">Signal</keyword>
<feature type="signal peptide" evidence="1">
    <location>
        <begin position="1"/>
        <end position="23"/>
    </location>
</feature>
<evidence type="ECO:0000256" key="1">
    <source>
        <dbReference type="SAM" id="SignalP"/>
    </source>
</evidence>
<dbReference type="EMBL" id="WXWW01000275">
    <property type="protein sequence ID" value="NAW67338.1"/>
    <property type="molecule type" value="Genomic_DNA"/>
</dbReference>
<dbReference type="Proteomes" id="UP000465712">
    <property type="component" value="Unassembled WGS sequence"/>
</dbReference>
<dbReference type="NCBIfam" id="TIGR03501">
    <property type="entry name" value="GlyGly_CTERM"/>
    <property type="match status" value="1"/>
</dbReference>
<name>A0A7X5AUE9_9GAMM</name>
<dbReference type="Pfam" id="PF11949">
    <property type="entry name" value="DUF3466"/>
    <property type="match status" value="1"/>
</dbReference>
<feature type="chain" id="PRO_5031496960" evidence="1">
    <location>
        <begin position="24"/>
        <end position="684"/>
    </location>
</feature>
<dbReference type="InterPro" id="IPR022562">
    <property type="entry name" value="DUF3466"/>
</dbReference>
<sequence>MRHKMFKFSTLAIVIASVTQAQAAVYDVVEVSGDASGVDALQYYDKNNSDLASQVQFYGQGISPSTGTENCFETSCSSTSYKVFGESRFGSDGIDIRDEIPYQLDNFQQINDEWSLERHCSSAYGFNTCDTWAETRFFGVGYNSDNPEDGSGYGGLRREQFAWQNNYYANTLPFLDNGADAFERVTTFANDVAGYDSSVTPSLGTLVDGGDHVSANGAVSAVGTSTLGDYTLGVTSSAYFANNNHYARQFNKRGFVNLDASKVSLLPVAGNDLVKNMGQTLAWDAVEYPAGNLLVVGSAAFAPSNLNDNIKLPDDVPINRGDLNNCVNNGATPGTIFNSWACQFSVFANEAAFWNVDGSATSEAQLVAARASDRPALDPDDNNRSFQASARAVSLVDGKPVMVGYTTDSVDNDYYAVRAAIFKLKDGVTGTPTAESWTVSYIPNLNIEQGNDRIYRYTIATDINDQNKVIGVAKRAKSTERSYAEMMYLYDATSNSFKWLDSSVSSIFFAGANGYPSAINNNDQIVGWVDAETVNQVNGRQRRQRAFTYLAGSDAVTDALPAKSTWMLDDLTNDDNINGDANQFRIAQATGINDAGVISATALKCYEDSGNGVPDKSRPIPYKTLSKNAECEGAEGIVAVKLIPRVDAQVQPRADDESSVSRKGGSIGIVTLSLLVLLGLRRRK</sequence>
<evidence type="ECO:0000313" key="2">
    <source>
        <dbReference type="EMBL" id="NAW67338.1"/>
    </source>
</evidence>
<gene>
    <name evidence="2" type="ORF">CAG72_19260</name>
</gene>
<proteinExistence type="predicted"/>